<proteinExistence type="predicted"/>
<dbReference type="RefSeq" id="WP_023946383.1">
    <property type="nucleotide sequence ID" value="NZ_UAWL01000006.1"/>
</dbReference>
<dbReference type="EMBL" id="UAWL01000006">
    <property type="protein sequence ID" value="SQB98119.1"/>
    <property type="molecule type" value="Genomic_DNA"/>
</dbReference>
<protein>
    <submittedName>
        <fullName evidence="2">Uncharacterized protein</fullName>
    </submittedName>
</protein>
<organism evidence="2 3">
    <name type="scientific">Helicobacter fennelliae</name>
    <dbReference type="NCBI Taxonomy" id="215"/>
    <lineage>
        <taxon>Bacteria</taxon>
        <taxon>Pseudomonadati</taxon>
        <taxon>Campylobacterota</taxon>
        <taxon>Epsilonproteobacteria</taxon>
        <taxon>Campylobacterales</taxon>
        <taxon>Helicobacteraceae</taxon>
        <taxon>Helicobacter</taxon>
    </lineage>
</organism>
<dbReference type="AlphaFoldDB" id="A0A2X3DF53"/>
<gene>
    <name evidence="2" type="ORF">NCTC13102_00569</name>
</gene>
<dbReference type="InterPro" id="IPR029063">
    <property type="entry name" value="SAM-dependent_MTases_sf"/>
</dbReference>
<accession>A0A2X3DF53</accession>
<evidence type="ECO:0000256" key="1">
    <source>
        <dbReference type="SAM" id="MobiDB-lite"/>
    </source>
</evidence>
<dbReference type="Gene3D" id="3.40.50.150">
    <property type="entry name" value="Vaccinia Virus protein VP39"/>
    <property type="match status" value="1"/>
</dbReference>
<feature type="compositionally biased region" description="Polar residues" evidence="1">
    <location>
        <begin position="69"/>
        <end position="85"/>
    </location>
</feature>
<feature type="region of interest" description="Disordered" evidence="1">
    <location>
        <begin position="65"/>
        <end position="85"/>
    </location>
</feature>
<sequence length="239" mass="27336">MGFGNTHLQKLRKVGRKVVLPTDEIQAILESKIDFSSLTTIVDFGAGTLFWSEYFASKLDNNAMGGGQSNNNHPNHPISQPNQPNQHVQLKIAQKQVIAIDSIYQNSPQNLLPKTSFSNIIFASDIFQILESKMCDMFFASDVLHHLGLDFYHALFNALTQAQTQWIVIKDIDANYTFGNFANTMHDLLINGERVRKIYPQQIQTLLESKGYKTWKFFLPKLWYPHFLLLAHLQPNNKI</sequence>
<evidence type="ECO:0000313" key="3">
    <source>
        <dbReference type="Proteomes" id="UP000250166"/>
    </source>
</evidence>
<dbReference type="Proteomes" id="UP000250166">
    <property type="component" value="Unassembled WGS sequence"/>
</dbReference>
<evidence type="ECO:0000313" key="2">
    <source>
        <dbReference type="EMBL" id="SQB98119.1"/>
    </source>
</evidence>
<reference evidence="2 3" key="1">
    <citation type="submission" date="2018-06" db="EMBL/GenBank/DDBJ databases">
        <authorList>
            <consortium name="Pathogen Informatics"/>
            <person name="Doyle S."/>
        </authorList>
    </citation>
    <scope>NUCLEOTIDE SEQUENCE [LARGE SCALE GENOMIC DNA]</scope>
    <source>
        <strain evidence="2 3">NCTC13102</strain>
    </source>
</reference>
<name>A0A2X3DF53_9HELI</name>